<accession>A0A1V3X4T6</accession>
<dbReference type="EMBL" id="MVBM01000004">
    <property type="protein sequence ID" value="OOK74274.1"/>
    <property type="molecule type" value="Genomic_DNA"/>
</dbReference>
<dbReference type="Proteomes" id="UP000189229">
    <property type="component" value="Unassembled WGS sequence"/>
</dbReference>
<comment type="caution">
    <text evidence="2">The sequence shown here is derived from an EMBL/GenBank/DDBJ whole genome shotgun (WGS) entry which is preliminary data.</text>
</comment>
<protein>
    <submittedName>
        <fullName evidence="2">Uncharacterized protein</fullName>
    </submittedName>
</protein>
<evidence type="ECO:0000313" key="3">
    <source>
        <dbReference type="Proteomes" id="UP000189229"/>
    </source>
</evidence>
<proteinExistence type="predicted"/>
<dbReference type="AlphaFoldDB" id="A0A1V3X4T6"/>
<organism evidence="2 3">
    <name type="scientific">Mycobacterium kansasii</name>
    <dbReference type="NCBI Taxonomy" id="1768"/>
    <lineage>
        <taxon>Bacteria</taxon>
        <taxon>Bacillati</taxon>
        <taxon>Actinomycetota</taxon>
        <taxon>Actinomycetes</taxon>
        <taxon>Mycobacteriales</taxon>
        <taxon>Mycobacteriaceae</taxon>
        <taxon>Mycobacterium</taxon>
    </lineage>
</organism>
<gene>
    <name evidence="2" type="ORF">BZL30_5120</name>
</gene>
<evidence type="ECO:0000256" key="1">
    <source>
        <dbReference type="SAM" id="MobiDB-lite"/>
    </source>
</evidence>
<name>A0A1V3X4T6_MYCKA</name>
<reference evidence="2 3" key="1">
    <citation type="submission" date="2017-02" db="EMBL/GenBank/DDBJ databases">
        <title>Complete genome sequences of Mycobacterium kansasii strains isolated from rhesus macaques.</title>
        <authorList>
            <person name="Panda A."/>
            <person name="Nagaraj S."/>
            <person name="Zhao X."/>
            <person name="Tettelin H."/>
            <person name="Detolla L.J."/>
        </authorList>
    </citation>
    <scope>NUCLEOTIDE SEQUENCE [LARGE SCALE GENOMIC DNA]</scope>
    <source>
        <strain evidence="2 3">11-3813</strain>
    </source>
</reference>
<evidence type="ECO:0000313" key="2">
    <source>
        <dbReference type="EMBL" id="OOK74274.1"/>
    </source>
</evidence>
<feature type="region of interest" description="Disordered" evidence="1">
    <location>
        <begin position="1"/>
        <end position="42"/>
    </location>
</feature>
<sequence>MTRSLPYFVDRPVVGPDAPGSAMSSRAGTPGHRLVAPDRVRG</sequence>